<organism evidence="1">
    <name type="scientific">marine sediment metagenome</name>
    <dbReference type="NCBI Taxonomy" id="412755"/>
    <lineage>
        <taxon>unclassified sequences</taxon>
        <taxon>metagenomes</taxon>
        <taxon>ecological metagenomes</taxon>
    </lineage>
</organism>
<feature type="non-terminal residue" evidence="1">
    <location>
        <position position="39"/>
    </location>
</feature>
<evidence type="ECO:0000313" key="1">
    <source>
        <dbReference type="EMBL" id="GAH95086.1"/>
    </source>
</evidence>
<accession>X1JK43</accession>
<sequence>VNLIYPQTLSAQIPANIIDNFSLIQKAVFEYSNDLLKER</sequence>
<dbReference type="AlphaFoldDB" id="X1JK43"/>
<comment type="caution">
    <text evidence="1">The sequence shown here is derived from an EMBL/GenBank/DDBJ whole genome shotgun (WGS) entry which is preliminary data.</text>
</comment>
<name>X1JK43_9ZZZZ</name>
<gene>
    <name evidence="1" type="ORF">S03H2_72936</name>
</gene>
<dbReference type="EMBL" id="BARU01049644">
    <property type="protein sequence ID" value="GAH95086.1"/>
    <property type="molecule type" value="Genomic_DNA"/>
</dbReference>
<proteinExistence type="predicted"/>
<protein>
    <submittedName>
        <fullName evidence="1">Uncharacterized protein</fullName>
    </submittedName>
</protein>
<reference evidence="1" key="1">
    <citation type="journal article" date="2014" name="Front. Microbiol.">
        <title>High frequency of phylogenetically diverse reductive dehalogenase-homologous genes in deep subseafloor sedimentary metagenomes.</title>
        <authorList>
            <person name="Kawai M."/>
            <person name="Futagami T."/>
            <person name="Toyoda A."/>
            <person name="Takaki Y."/>
            <person name="Nishi S."/>
            <person name="Hori S."/>
            <person name="Arai W."/>
            <person name="Tsubouchi T."/>
            <person name="Morono Y."/>
            <person name="Uchiyama I."/>
            <person name="Ito T."/>
            <person name="Fujiyama A."/>
            <person name="Inagaki F."/>
            <person name="Takami H."/>
        </authorList>
    </citation>
    <scope>NUCLEOTIDE SEQUENCE</scope>
    <source>
        <strain evidence="1">Expedition CK06-06</strain>
    </source>
</reference>
<feature type="non-terminal residue" evidence="1">
    <location>
        <position position="1"/>
    </location>
</feature>